<comment type="similarity">
    <text evidence="5">Belongs to the alanine racemase family.</text>
</comment>
<dbReference type="PATRIC" id="fig|1423729.3.peg.53"/>
<feature type="modified residue" description="N6-(pyridoxal phosphate)lysine" evidence="5 6">
    <location>
        <position position="40"/>
    </location>
</feature>
<dbReference type="InterPro" id="IPR029066">
    <property type="entry name" value="PLP-binding_barrel"/>
</dbReference>
<dbReference type="SUPFAM" id="SSF50621">
    <property type="entry name" value="Alanine racemase C-terminal domain-like"/>
    <property type="match status" value="1"/>
</dbReference>
<dbReference type="RefSeq" id="WP_057828145.1">
    <property type="nucleotide sequence ID" value="NZ_AYZE01000001.1"/>
</dbReference>
<evidence type="ECO:0000256" key="4">
    <source>
        <dbReference type="ARBA" id="ARBA00023235"/>
    </source>
</evidence>
<dbReference type="GO" id="GO:0005829">
    <property type="term" value="C:cytosol"/>
    <property type="evidence" value="ECO:0007669"/>
    <property type="project" value="TreeGrafter"/>
</dbReference>
<feature type="domain" description="Alanine racemase C-terminal" evidence="8">
    <location>
        <begin position="248"/>
        <end position="372"/>
    </location>
</feature>
<dbReference type="GO" id="GO:0030632">
    <property type="term" value="P:D-alanine biosynthetic process"/>
    <property type="evidence" value="ECO:0007669"/>
    <property type="project" value="UniProtKB-UniRule"/>
</dbReference>
<keyword evidence="3 5" id="KW-0663">Pyridoxal phosphate</keyword>
<accession>A0A0R2CPZ9</accession>
<dbReference type="GO" id="GO:0030170">
    <property type="term" value="F:pyridoxal phosphate binding"/>
    <property type="evidence" value="ECO:0007669"/>
    <property type="project" value="UniProtKB-UniRule"/>
</dbReference>
<comment type="function">
    <text evidence="5">Catalyzes the interconversion of L-alanine and D-alanine. May also act on other amino acids.</text>
</comment>
<dbReference type="InterPro" id="IPR020622">
    <property type="entry name" value="Ala_racemase_pyridoxalP-BS"/>
</dbReference>
<dbReference type="FunFam" id="3.20.20.10:FF:000002">
    <property type="entry name" value="Alanine racemase"/>
    <property type="match status" value="1"/>
</dbReference>
<protein>
    <recommendedName>
        <fullName evidence="5">Alanine racemase</fullName>
        <ecNumber evidence="5">5.1.1.1</ecNumber>
    </recommendedName>
</protein>
<keyword evidence="10" id="KW-1185">Reference proteome</keyword>
<dbReference type="GO" id="GO:0008784">
    <property type="term" value="F:alanine racemase activity"/>
    <property type="evidence" value="ECO:0007669"/>
    <property type="project" value="UniProtKB-UniRule"/>
</dbReference>
<comment type="caution">
    <text evidence="9">The sequence shown here is derived from an EMBL/GenBank/DDBJ whole genome shotgun (WGS) entry which is preliminary data.</text>
</comment>
<dbReference type="GO" id="GO:0009252">
    <property type="term" value="P:peptidoglycan biosynthetic process"/>
    <property type="evidence" value="ECO:0007669"/>
    <property type="project" value="TreeGrafter"/>
</dbReference>
<keyword evidence="4 5" id="KW-0413">Isomerase</keyword>
<dbReference type="InterPro" id="IPR001608">
    <property type="entry name" value="Ala_racemase_N"/>
</dbReference>
<dbReference type="AlphaFoldDB" id="A0A0R2CPZ9"/>
<dbReference type="SUPFAM" id="SSF51419">
    <property type="entry name" value="PLP-binding barrel"/>
    <property type="match status" value="1"/>
</dbReference>
<reference evidence="9 10" key="1">
    <citation type="journal article" date="2015" name="Genome Announc.">
        <title>Expanding the biotechnology potential of lactobacilli through comparative genomics of 213 strains and associated genera.</title>
        <authorList>
            <person name="Sun Z."/>
            <person name="Harris H.M."/>
            <person name="McCann A."/>
            <person name="Guo C."/>
            <person name="Argimon S."/>
            <person name="Zhang W."/>
            <person name="Yang X."/>
            <person name="Jeffery I.B."/>
            <person name="Cooney J.C."/>
            <person name="Kagawa T.F."/>
            <person name="Liu W."/>
            <person name="Song Y."/>
            <person name="Salvetti E."/>
            <person name="Wrobel A."/>
            <person name="Rasinkangas P."/>
            <person name="Parkhill J."/>
            <person name="Rea M.C."/>
            <person name="O'Sullivan O."/>
            <person name="Ritari J."/>
            <person name="Douillard F.P."/>
            <person name="Paul Ross R."/>
            <person name="Yang R."/>
            <person name="Briner A.E."/>
            <person name="Felis G.E."/>
            <person name="de Vos W.M."/>
            <person name="Barrangou R."/>
            <person name="Klaenhammer T.R."/>
            <person name="Caufield P.W."/>
            <person name="Cui Y."/>
            <person name="Zhang H."/>
            <person name="O'Toole P.W."/>
        </authorList>
    </citation>
    <scope>NUCLEOTIDE SEQUENCE [LARGE SCALE GENOMIC DNA]</scope>
    <source>
        <strain evidence="9 10">DSM 21116</strain>
    </source>
</reference>
<dbReference type="NCBIfam" id="TIGR00492">
    <property type="entry name" value="alr"/>
    <property type="match status" value="1"/>
</dbReference>
<dbReference type="PANTHER" id="PTHR30511">
    <property type="entry name" value="ALANINE RACEMASE"/>
    <property type="match status" value="1"/>
</dbReference>
<comment type="catalytic activity">
    <reaction evidence="1 5">
        <text>L-alanine = D-alanine</text>
        <dbReference type="Rhea" id="RHEA:20249"/>
        <dbReference type="ChEBI" id="CHEBI:57416"/>
        <dbReference type="ChEBI" id="CHEBI:57972"/>
        <dbReference type="EC" id="5.1.1.1"/>
    </reaction>
</comment>
<dbReference type="EMBL" id="AYZE01000001">
    <property type="protein sequence ID" value="KRM92962.1"/>
    <property type="molecule type" value="Genomic_DNA"/>
</dbReference>
<evidence type="ECO:0000259" key="8">
    <source>
        <dbReference type="SMART" id="SM01005"/>
    </source>
</evidence>
<dbReference type="PANTHER" id="PTHR30511:SF0">
    <property type="entry name" value="ALANINE RACEMASE, CATABOLIC-RELATED"/>
    <property type="match status" value="1"/>
</dbReference>
<dbReference type="InterPro" id="IPR009006">
    <property type="entry name" value="Ala_racemase/Decarboxylase_C"/>
</dbReference>
<comment type="pathway">
    <text evidence="5">Amino-acid biosynthesis; D-alanine biosynthesis; D-alanine from L-alanine: step 1/1.</text>
</comment>
<evidence type="ECO:0000256" key="7">
    <source>
        <dbReference type="PIRSR" id="PIRSR600821-52"/>
    </source>
</evidence>
<feature type="active site" description="Proton acceptor; specific for L-alanine" evidence="5">
    <location>
        <position position="269"/>
    </location>
</feature>
<dbReference type="Pfam" id="PF01168">
    <property type="entry name" value="Ala_racemase_N"/>
    <property type="match status" value="1"/>
</dbReference>
<evidence type="ECO:0000256" key="2">
    <source>
        <dbReference type="ARBA" id="ARBA00001933"/>
    </source>
</evidence>
<dbReference type="PRINTS" id="PR00992">
    <property type="entry name" value="ALARACEMASE"/>
</dbReference>
<dbReference type="UniPathway" id="UPA00042">
    <property type="reaction ID" value="UER00497"/>
</dbReference>
<comment type="cofactor">
    <cofactor evidence="2 5 6">
        <name>pyridoxal 5'-phosphate</name>
        <dbReference type="ChEBI" id="CHEBI:597326"/>
    </cofactor>
</comment>
<dbReference type="CDD" id="cd00430">
    <property type="entry name" value="PLPDE_III_AR"/>
    <property type="match status" value="1"/>
</dbReference>
<dbReference type="PROSITE" id="PS00395">
    <property type="entry name" value="ALANINE_RACEMASE"/>
    <property type="match status" value="1"/>
</dbReference>
<organism evidence="9 10">
    <name type="scientific">Liquorilactobacillus cacaonum DSM 21116</name>
    <dbReference type="NCBI Taxonomy" id="1423729"/>
    <lineage>
        <taxon>Bacteria</taxon>
        <taxon>Bacillati</taxon>
        <taxon>Bacillota</taxon>
        <taxon>Bacilli</taxon>
        <taxon>Lactobacillales</taxon>
        <taxon>Lactobacillaceae</taxon>
        <taxon>Liquorilactobacillus</taxon>
    </lineage>
</organism>
<dbReference type="OrthoDB" id="9813814at2"/>
<dbReference type="FunFam" id="2.40.37.10:FF:000006">
    <property type="entry name" value="Alanine racemase"/>
    <property type="match status" value="1"/>
</dbReference>
<dbReference type="Gene3D" id="3.20.20.10">
    <property type="entry name" value="Alanine racemase"/>
    <property type="match status" value="1"/>
</dbReference>
<evidence type="ECO:0000256" key="1">
    <source>
        <dbReference type="ARBA" id="ARBA00000316"/>
    </source>
</evidence>
<gene>
    <name evidence="9" type="ORF">FC80_GL000051</name>
</gene>
<dbReference type="EC" id="5.1.1.1" evidence="5"/>
<dbReference type="Pfam" id="PF00842">
    <property type="entry name" value="Ala_racemase_C"/>
    <property type="match status" value="1"/>
</dbReference>
<feature type="binding site" evidence="5 7">
    <location>
        <position position="138"/>
    </location>
    <ligand>
        <name>substrate</name>
    </ligand>
</feature>
<name>A0A0R2CPZ9_9LACO</name>
<dbReference type="Proteomes" id="UP000051131">
    <property type="component" value="Unassembled WGS sequence"/>
</dbReference>
<evidence type="ECO:0000313" key="10">
    <source>
        <dbReference type="Proteomes" id="UP000051131"/>
    </source>
</evidence>
<evidence type="ECO:0000256" key="3">
    <source>
        <dbReference type="ARBA" id="ARBA00022898"/>
    </source>
</evidence>
<evidence type="ECO:0000256" key="5">
    <source>
        <dbReference type="HAMAP-Rule" id="MF_01201"/>
    </source>
</evidence>
<dbReference type="STRING" id="1423729.FC80_GL000051"/>
<sequence length="372" mass="41767">MVVGFHRRTYAKIDLNAIKHNISVEKEKMDSNQKLFAVVKANAYGHGIVEVAKVAHEVGVEGYCVAIIDEALALRQADLNELILVLGVTPFEYAPLMAENDISTAVGDIDFLKNAQKLLEQRKLRLSIHLALDTGMGRIGFRNQEELQAAVDFINQYSNQFNFEGIFTHFATADSKKRDAVDYYDKQLKKFKNLETCLKTLPRYVHVANSAASIWHKECGGNTVRFGISMYGLNPSGRELDSPDFKLAFSLMSEIVAIKEINKGDSIGYGKTYTAKDSEWIATVPIGYADGWSRKMQGFKVLINGFFCEIVGRVCMDQIMVRVPQEYKVGTAVTLIGKDSNKKITPQEVADQMNTIHYEVLCLISERVPRIY</sequence>
<feature type="binding site" evidence="5 7">
    <location>
        <position position="316"/>
    </location>
    <ligand>
        <name>substrate</name>
    </ligand>
</feature>
<feature type="active site" description="Proton acceptor; specific for D-alanine" evidence="5">
    <location>
        <position position="40"/>
    </location>
</feature>
<evidence type="ECO:0000313" key="9">
    <source>
        <dbReference type="EMBL" id="KRM92962.1"/>
    </source>
</evidence>
<evidence type="ECO:0000256" key="6">
    <source>
        <dbReference type="PIRSR" id="PIRSR600821-50"/>
    </source>
</evidence>
<proteinExistence type="inferred from homology"/>
<dbReference type="SMART" id="SM01005">
    <property type="entry name" value="Ala_racemase_C"/>
    <property type="match status" value="1"/>
</dbReference>
<dbReference type="HAMAP" id="MF_01201">
    <property type="entry name" value="Ala_racemase"/>
    <property type="match status" value="1"/>
</dbReference>
<dbReference type="InterPro" id="IPR000821">
    <property type="entry name" value="Ala_racemase"/>
</dbReference>
<dbReference type="Gene3D" id="2.40.37.10">
    <property type="entry name" value="Lyase, Ornithine Decarboxylase, Chain A, domain 1"/>
    <property type="match status" value="1"/>
</dbReference>
<dbReference type="InterPro" id="IPR011079">
    <property type="entry name" value="Ala_racemase_C"/>
</dbReference>